<dbReference type="OrthoDB" id="3194717at2"/>
<proteinExistence type="predicted"/>
<feature type="transmembrane region" description="Helical" evidence="1">
    <location>
        <begin position="334"/>
        <end position="355"/>
    </location>
</feature>
<organism evidence="2 3">
    <name type="scientific">Desulfitobacterium hafniense</name>
    <name type="common">Desulfitobacterium frappieri</name>
    <dbReference type="NCBI Taxonomy" id="49338"/>
    <lineage>
        <taxon>Bacteria</taxon>
        <taxon>Bacillati</taxon>
        <taxon>Bacillota</taxon>
        <taxon>Clostridia</taxon>
        <taxon>Eubacteriales</taxon>
        <taxon>Desulfitobacteriaceae</taxon>
        <taxon>Desulfitobacterium</taxon>
    </lineage>
</organism>
<comment type="caution">
    <text evidence="2">The sequence shown here is derived from an EMBL/GenBank/DDBJ whole genome shotgun (WGS) entry which is preliminary data.</text>
</comment>
<evidence type="ECO:0008006" key="4">
    <source>
        <dbReference type="Google" id="ProtNLM"/>
    </source>
</evidence>
<feature type="transmembrane region" description="Helical" evidence="1">
    <location>
        <begin position="80"/>
        <end position="101"/>
    </location>
</feature>
<protein>
    <recommendedName>
        <fullName evidence="4">Transmembrane protein</fullName>
    </recommendedName>
</protein>
<keyword evidence="1" id="KW-0472">Membrane</keyword>
<feature type="transmembrane region" description="Helical" evidence="1">
    <location>
        <begin position="171"/>
        <end position="188"/>
    </location>
</feature>
<dbReference type="AlphaFoldDB" id="A0A0W1JQS8"/>
<feature type="transmembrane region" description="Helical" evidence="1">
    <location>
        <begin position="113"/>
        <end position="132"/>
    </location>
</feature>
<evidence type="ECO:0000256" key="1">
    <source>
        <dbReference type="SAM" id="Phobius"/>
    </source>
</evidence>
<feature type="transmembrane region" description="Helical" evidence="1">
    <location>
        <begin position="382"/>
        <end position="400"/>
    </location>
</feature>
<keyword evidence="1" id="KW-0812">Transmembrane</keyword>
<keyword evidence="1" id="KW-1133">Transmembrane helix</keyword>
<feature type="transmembrane region" description="Helical" evidence="1">
    <location>
        <begin position="302"/>
        <end position="322"/>
    </location>
</feature>
<feature type="transmembrane region" description="Helical" evidence="1">
    <location>
        <begin position="138"/>
        <end position="164"/>
    </location>
</feature>
<reference evidence="2 3" key="1">
    <citation type="submission" date="2015-12" db="EMBL/GenBank/DDBJ databases">
        <title>Draft Genome Sequence of Desulfitobacterium hafniense Strain DH, a Sulfate-reducing Bacterium Isolated from Paddy Soils.</title>
        <authorList>
            <person name="Bao P."/>
            <person name="Zhang X."/>
            <person name="Li G."/>
        </authorList>
    </citation>
    <scope>NUCLEOTIDE SEQUENCE [LARGE SCALE GENOMIC DNA]</scope>
    <source>
        <strain evidence="2 3">DH</strain>
    </source>
</reference>
<feature type="transmembrane region" description="Helical" evidence="1">
    <location>
        <begin position="218"/>
        <end position="237"/>
    </location>
</feature>
<feature type="transmembrane region" description="Helical" evidence="1">
    <location>
        <begin position="257"/>
        <end position="290"/>
    </location>
</feature>
<name>A0A0W1JQS8_DESHA</name>
<evidence type="ECO:0000313" key="2">
    <source>
        <dbReference type="EMBL" id="KTE93906.1"/>
    </source>
</evidence>
<accession>A0A0W1JQS8</accession>
<dbReference type="EMBL" id="LOCK01000001">
    <property type="protein sequence ID" value="KTE93906.1"/>
    <property type="molecule type" value="Genomic_DNA"/>
</dbReference>
<sequence length="494" mass="55368">MATILLLSIVPLIIISLYSHPSADDFSFGLKTAQAWEENGTLNAVFEAAYKNTKEFYFNWQGTYSGSFILSLQPGIFGEGYYPIGSILLIIFFVTGNLFLFKVLFMDYLYADKWHYLIIASTVILLSLQFMYDPVEGFYWLSGGIPYTGFYALGLFLFGLILSLLHTKKNYIRIGLTLLSAILVATIAGGNYPTALVTAIILFFMMVYLGIKKDKMAFVIGFLTLIAVAGLLISVAAPGNSMRQASVSYSPSALKAILFSFAYGGYSIANSINLPVLTAFIFLTPFLYGLAKQSPFQFRYPLFVLIWSFCVYSALATPPLYAMGVNLPERLINIIYYSFFLFATGNLLYFLGWLARRLEHPQNAAWNDAVVLIKNSMQKNNILIFILISFLFICACIGRIEVGKGINGNLEMTNLPSSVEAAISLASGEAKTFDAENRKRIETYFDNTLDILEVPSYTAKPYLLYYDDITQNPEDWRNQAVANYYDKISVRLSE</sequence>
<dbReference type="Proteomes" id="UP000054623">
    <property type="component" value="Unassembled WGS sequence"/>
</dbReference>
<gene>
    <name evidence="2" type="ORF">AT727_02570</name>
</gene>
<evidence type="ECO:0000313" key="3">
    <source>
        <dbReference type="Proteomes" id="UP000054623"/>
    </source>
</evidence>
<feature type="transmembrane region" description="Helical" evidence="1">
    <location>
        <begin position="194"/>
        <end position="211"/>
    </location>
</feature>